<dbReference type="Gene3D" id="3.60.20.10">
    <property type="entry name" value="Glutamine Phosphoribosylpyrophosphate, subunit 1, domain 1"/>
    <property type="match status" value="1"/>
</dbReference>
<dbReference type="GO" id="GO:0004066">
    <property type="term" value="F:asparagine synthase (glutamine-hydrolyzing) activity"/>
    <property type="evidence" value="ECO:0007669"/>
    <property type="project" value="UniProtKB-EC"/>
</dbReference>
<evidence type="ECO:0000256" key="7">
    <source>
        <dbReference type="ARBA" id="ARBA00048741"/>
    </source>
</evidence>
<name>A0A7W4W680_9GAMM</name>
<sequence>MCGISGIVSFDPSTTVDEGRLLTMRDSLIHRGPDGAGIMCRGPVGLAHRRLSIIDVGGGHQPMANPTRDMWITYNGELYNFRALRKELSARGCTFATQSDTEVVLRAYEIFGPECVVRLEGMFAFAVWDSQKQTLFLARDRLGIKPLYYSLSDSELVFASEIKAILAGSSSQPALNRAILPEYFASRYIAGEGTFFEGINKLRPARTLTWSLATGAVEHQYWHPPSVNATGHLRYEDYQHEVRKGLEEAVESHLVSDVPVGLFLSGGIDSTILAGLMAPRVSGPIKTFSIGFEDASANELAYARLAAEAVEAEHREITLSAEQFFAELPSLLWHEDEPIAFTSSIPLHIVSRLASNHVKVVLTGEGADELFLGYGHRYRTTIWNCRLGKFYKGITPAALREAIAGKVETLPRALRRYAERSFLALDCSAKGLFFDNFSVYRPEHRSLLFSDSCMEHARDIFSPHLAHYRAAGDDVLASMSRADVQTYLVELLMKQDQMSMAASLESRVPFLDHRLVEKVLAIPGRYRLRGGKTKALLRDAVRDIVPQEIMNRRKMGFPVPIRAWLRDRYRWIVEDLVLGERALSRDQFNADYVKALAYRHFNGSEDNAERLWMLINLEIWQRIFIDGEPVESIYSQRSPAASPQSASTSQWVSV</sequence>
<feature type="active site" description="For GATase activity" evidence="8">
    <location>
        <position position="2"/>
    </location>
</feature>
<dbReference type="Pfam" id="PF13537">
    <property type="entry name" value="GATase_7"/>
    <property type="match status" value="1"/>
</dbReference>
<gene>
    <name evidence="12" type="ORF">FHR99_002099</name>
</gene>
<evidence type="ECO:0000256" key="8">
    <source>
        <dbReference type="PIRSR" id="PIRSR001589-1"/>
    </source>
</evidence>
<evidence type="ECO:0000256" key="10">
    <source>
        <dbReference type="PIRSR" id="PIRSR001589-3"/>
    </source>
</evidence>
<dbReference type="RefSeq" id="WP_183410591.1">
    <property type="nucleotide sequence ID" value="NZ_JACHWY010000002.1"/>
</dbReference>
<keyword evidence="8" id="KW-0061">Asparagine biosynthesis</keyword>
<evidence type="ECO:0000256" key="6">
    <source>
        <dbReference type="ARBA" id="ARBA00022962"/>
    </source>
</evidence>
<dbReference type="GO" id="GO:0005829">
    <property type="term" value="C:cytosol"/>
    <property type="evidence" value="ECO:0007669"/>
    <property type="project" value="TreeGrafter"/>
</dbReference>
<evidence type="ECO:0000313" key="12">
    <source>
        <dbReference type="EMBL" id="MBB3047833.1"/>
    </source>
</evidence>
<feature type="site" description="Important for beta-aspartyl-AMP intermediate formation" evidence="10">
    <location>
        <position position="365"/>
    </location>
</feature>
<keyword evidence="5 9" id="KW-0067">ATP-binding</keyword>
<dbReference type="PIRSF" id="PIRSF001589">
    <property type="entry name" value="Asn_synthetase_glu-h"/>
    <property type="match status" value="1"/>
</dbReference>
<dbReference type="CDD" id="cd00712">
    <property type="entry name" value="AsnB"/>
    <property type="match status" value="1"/>
</dbReference>
<keyword evidence="8" id="KW-0028">Amino-acid biosynthesis</keyword>
<dbReference type="GO" id="GO:0005524">
    <property type="term" value="F:ATP binding"/>
    <property type="evidence" value="ECO:0007669"/>
    <property type="project" value="UniProtKB-KW"/>
</dbReference>
<dbReference type="SUPFAM" id="SSF56235">
    <property type="entry name" value="N-terminal nucleophile aminohydrolases (Ntn hydrolases)"/>
    <property type="match status" value="1"/>
</dbReference>
<keyword evidence="4 9" id="KW-0547">Nucleotide-binding</keyword>
<evidence type="ECO:0000256" key="2">
    <source>
        <dbReference type="ARBA" id="ARBA00005752"/>
    </source>
</evidence>
<dbReference type="GO" id="GO:0006529">
    <property type="term" value="P:asparagine biosynthetic process"/>
    <property type="evidence" value="ECO:0007669"/>
    <property type="project" value="UniProtKB-KW"/>
</dbReference>
<comment type="pathway">
    <text evidence="1">Amino-acid biosynthesis; L-asparagine biosynthesis; L-asparagine from L-aspartate (L-Gln route): step 1/1.</text>
</comment>
<evidence type="ECO:0000256" key="1">
    <source>
        <dbReference type="ARBA" id="ARBA00005187"/>
    </source>
</evidence>
<dbReference type="PANTHER" id="PTHR43284">
    <property type="entry name" value="ASPARAGINE SYNTHETASE (GLUTAMINE-HYDROLYZING)"/>
    <property type="match status" value="1"/>
</dbReference>
<evidence type="ECO:0000256" key="9">
    <source>
        <dbReference type="PIRSR" id="PIRSR001589-2"/>
    </source>
</evidence>
<evidence type="ECO:0000256" key="5">
    <source>
        <dbReference type="ARBA" id="ARBA00022840"/>
    </source>
</evidence>
<comment type="similarity">
    <text evidence="2">Belongs to the asparagine synthetase family.</text>
</comment>
<dbReference type="InterPro" id="IPR033738">
    <property type="entry name" value="AsnB_N"/>
</dbReference>
<reference evidence="12 13" key="1">
    <citation type="submission" date="2020-08" db="EMBL/GenBank/DDBJ databases">
        <title>Genomic Encyclopedia of Type Strains, Phase III (KMG-III): the genomes of soil and plant-associated and newly described type strains.</title>
        <authorList>
            <person name="Whitman W."/>
        </authorList>
    </citation>
    <scope>NUCLEOTIDE SEQUENCE [LARGE SCALE GENOMIC DNA]</scope>
    <source>
        <strain evidence="12 13">CECT 8654</strain>
    </source>
</reference>
<evidence type="ECO:0000313" key="13">
    <source>
        <dbReference type="Proteomes" id="UP000537130"/>
    </source>
</evidence>
<comment type="catalytic activity">
    <reaction evidence="7">
        <text>L-aspartate + L-glutamine + ATP + H2O = L-asparagine + L-glutamate + AMP + diphosphate + H(+)</text>
        <dbReference type="Rhea" id="RHEA:12228"/>
        <dbReference type="ChEBI" id="CHEBI:15377"/>
        <dbReference type="ChEBI" id="CHEBI:15378"/>
        <dbReference type="ChEBI" id="CHEBI:29985"/>
        <dbReference type="ChEBI" id="CHEBI:29991"/>
        <dbReference type="ChEBI" id="CHEBI:30616"/>
        <dbReference type="ChEBI" id="CHEBI:33019"/>
        <dbReference type="ChEBI" id="CHEBI:58048"/>
        <dbReference type="ChEBI" id="CHEBI:58359"/>
        <dbReference type="ChEBI" id="CHEBI:456215"/>
        <dbReference type="EC" id="6.3.5.4"/>
    </reaction>
</comment>
<dbReference type="Pfam" id="PF00733">
    <property type="entry name" value="Asn_synthase"/>
    <property type="match status" value="1"/>
</dbReference>
<keyword evidence="6 8" id="KW-0315">Glutamine amidotransferase</keyword>
<dbReference type="AlphaFoldDB" id="A0A7W4W680"/>
<dbReference type="InterPro" id="IPR017932">
    <property type="entry name" value="GATase_2_dom"/>
</dbReference>
<evidence type="ECO:0000256" key="4">
    <source>
        <dbReference type="ARBA" id="ARBA00022741"/>
    </source>
</evidence>
<dbReference type="InterPro" id="IPR001962">
    <property type="entry name" value="Asn_synthase"/>
</dbReference>
<dbReference type="InterPro" id="IPR051786">
    <property type="entry name" value="ASN_synthetase/amidase"/>
</dbReference>
<evidence type="ECO:0000256" key="3">
    <source>
        <dbReference type="ARBA" id="ARBA00012737"/>
    </source>
</evidence>
<dbReference type="SUPFAM" id="SSF52402">
    <property type="entry name" value="Adenine nucleotide alpha hydrolases-like"/>
    <property type="match status" value="1"/>
</dbReference>
<organism evidence="12 13">
    <name type="scientific">Litorivivens lipolytica</name>
    <dbReference type="NCBI Taxonomy" id="1524264"/>
    <lineage>
        <taxon>Bacteria</taxon>
        <taxon>Pseudomonadati</taxon>
        <taxon>Pseudomonadota</taxon>
        <taxon>Gammaproteobacteria</taxon>
        <taxon>Litorivivens</taxon>
    </lineage>
</organism>
<dbReference type="PROSITE" id="PS51278">
    <property type="entry name" value="GATASE_TYPE_2"/>
    <property type="match status" value="1"/>
</dbReference>
<feature type="binding site" evidence="9">
    <location>
        <position position="100"/>
    </location>
    <ligand>
        <name>L-glutamine</name>
        <dbReference type="ChEBI" id="CHEBI:58359"/>
    </ligand>
</feature>
<proteinExistence type="inferred from homology"/>
<dbReference type="InterPro" id="IPR029055">
    <property type="entry name" value="Ntn_hydrolases_N"/>
</dbReference>
<accession>A0A7W4W680</accession>
<dbReference type="EMBL" id="JACHWY010000002">
    <property type="protein sequence ID" value="MBB3047833.1"/>
    <property type="molecule type" value="Genomic_DNA"/>
</dbReference>
<protein>
    <recommendedName>
        <fullName evidence="3">asparagine synthase (glutamine-hydrolyzing)</fullName>
        <ecNumber evidence="3">6.3.5.4</ecNumber>
    </recommendedName>
</protein>
<keyword evidence="12" id="KW-0436">Ligase</keyword>
<comment type="caution">
    <text evidence="12">The sequence shown here is derived from an EMBL/GenBank/DDBJ whole genome shotgun (WGS) entry which is preliminary data.</text>
</comment>
<feature type="domain" description="Glutamine amidotransferase type-2" evidence="11">
    <location>
        <begin position="2"/>
        <end position="213"/>
    </location>
</feature>
<dbReference type="EC" id="6.3.5.4" evidence="3"/>
<keyword evidence="13" id="KW-1185">Reference proteome</keyword>
<dbReference type="InterPro" id="IPR014729">
    <property type="entry name" value="Rossmann-like_a/b/a_fold"/>
</dbReference>
<dbReference type="Gene3D" id="3.40.50.620">
    <property type="entry name" value="HUPs"/>
    <property type="match status" value="2"/>
</dbReference>
<evidence type="ECO:0000259" key="11">
    <source>
        <dbReference type="PROSITE" id="PS51278"/>
    </source>
</evidence>
<dbReference type="PANTHER" id="PTHR43284:SF1">
    <property type="entry name" value="ASPARAGINE SYNTHETASE"/>
    <property type="match status" value="1"/>
</dbReference>
<feature type="binding site" evidence="9">
    <location>
        <position position="290"/>
    </location>
    <ligand>
        <name>ATP</name>
        <dbReference type="ChEBI" id="CHEBI:30616"/>
    </ligand>
</feature>
<dbReference type="NCBIfam" id="TIGR01536">
    <property type="entry name" value="asn_synth_AEB"/>
    <property type="match status" value="1"/>
</dbReference>
<dbReference type="CDD" id="cd01991">
    <property type="entry name" value="Asn_synthase_B_C"/>
    <property type="match status" value="1"/>
</dbReference>
<dbReference type="Proteomes" id="UP000537130">
    <property type="component" value="Unassembled WGS sequence"/>
</dbReference>
<dbReference type="InterPro" id="IPR006426">
    <property type="entry name" value="Asn_synth_AEB"/>
</dbReference>